<dbReference type="InterPro" id="IPR025657">
    <property type="entry name" value="RadC_JAB"/>
</dbReference>
<feature type="domain" description="MPN" evidence="7">
    <location>
        <begin position="219"/>
        <end position="341"/>
    </location>
</feature>
<keyword evidence="3" id="KW-0378">Hydrolase</keyword>
<dbReference type="Gene3D" id="3.40.140.10">
    <property type="entry name" value="Cytidine Deaminase, domain 2"/>
    <property type="match status" value="1"/>
</dbReference>
<dbReference type="GO" id="GO:0006508">
    <property type="term" value="P:proteolysis"/>
    <property type="evidence" value="ECO:0007669"/>
    <property type="project" value="UniProtKB-KW"/>
</dbReference>
<dbReference type="GO" id="GO:0008237">
    <property type="term" value="F:metallopeptidase activity"/>
    <property type="evidence" value="ECO:0007669"/>
    <property type="project" value="UniProtKB-KW"/>
</dbReference>
<evidence type="ECO:0000256" key="3">
    <source>
        <dbReference type="ARBA" id="ARBA00022801"/>
    </source>
</evidence>
<keyword evidence="2" id="KW-0479">Metal-binding</keyword>
<keyword evidence="5" id="KW-0482">Metalloprotease</keyword>
<dbReference type="InterPro" id="IPR036390">
    <property type="entry name" value="WH_DNA-bd_sf"/>
</dbReference>
<evidence type="ECO:0000256" key="1">
    <source>
        <dbReference type="ARBA" id="ARBA00022670"/>
    </source>
</evidence>
<comment type="caution">
    <text evidence="8">The sequence shown here is derived from an EMBL/GenBank/DDBJ whole genome shotgun (WGS) entry which is preliminary data.</text>
</comment>
<dbReference type="PANTHER" id="PTHR30471">
    <property type="entry name" value="DNA REPAIR PROTEIN RADC"/>
    <property type="match status" value="1"/>
</dbReference>
<dbReference type="GO" id="GO:0046872">
    <property type="term" value="F:metal ion binding"/>
    <property type="evidence" value="ECO:0007669"/>
    <property type="project" value="UniProtKB-KW"/>
</dbReference>
<evidence type="ECO:0000256" key="6">
    <source>
        <dbReference type="SAM" id="MobiDB-lite"/>
    </source>
</evidence>
<evidence type="ECO:0000259" key="7">
    <source>
        <dbReference type="PROSITE" id="PS50249"/>
    </source>
</evidence>
<evidence type="ECO:0000313" key="8">
    <source>
        <dbReference type="EMBL" id="PTD18738.1"/>
    </source>
</evidence>
<dbReference type="AlphaFoldDB" id="A0A2T4HSG4"/>
<evidence type="ECO:0000256" key="4">
    <source>
        <dbReference type="ARBA" id="ARBA00022833"/>
    </source>
</evidence>
<dbReference type="SUPFAM" id="SSF46785">
    <property type="entry name" value="Winged helix' DNA-binding domain"/>
    <property type="match status" value="1"/>
</dbReference>
<organism evidence="8 9">
    <name type="scientific">Edaphosphingomonas fennica</name>
    <dbReference type="NCBI Taxonomy" id="114404"/>
    <lineage>
        <taxon>Bacteria</taxon>
        <taxon>Pseudomonadati</taxon>
        <taxon>Pseudomonadota</taxon>
        <taxon>Alphaproteobacteria</taxon>
        <taxon>Sphingomonadales</taxon>
        <taxon>Rhizorhabdaceae</taxon>
        <taxon>Edaphosphingomonas</taxon>
    </lineage>
</organism>
<dbReference type="PANTHER" id="PTHR30471:SF3">
    <property type="entry name" value="UPF0758 PROTEIN YEES-RELATED"/>
    <property type="match status" value="1"/>
</dbReference>
<dbReference type="InterPro" id="IPR001405">
    <property type="entry name" value="UPF0758"/>
</dbReference>
<proteinExistence type="predicted"/>
<dbReference type="Pfam" id="PF04002">
    <property type="entry name" value="RadC"/>
    <property type="match status" value="1"/>
</dbReference>
<gene>
    <name evidence="8" type="ORF">CV103_14535</name>
</gene>
<dbReference type="InterPro" id="IPR036388">
    <property type="entry name" value="WH-like_DNA-bd_sf"/>
</dbReference>
<dbReference type="InterPro" id="IPR037518">
    <property type="entry name" value="MPN"/>
</dbReference>
<reference evidence="8 9" key="1">
    <citation type="submission" date="2017-11" db="EMBL/GenBank/DDBJ databases">
        <title>Sphingomonas oleivorans sp. nov., isolated from oil-contaminated soil.</title>
        <authorList>
            <person name="Wang L."/>
            <person name="Chen L."/>
        </authorList>
    </citation>
    <scope>NUCLEOTIDE SEQUENCE [LARGE SCALE GENOMIC DNA]</scope>
    <source>
        <strain evidence="8 9">K101</strain>
    </source>
</reference>
<feature type="region of interest" description="Disordered" evidence="6">
    <location>
        <begin position="25"/>
        <end position="66"/>
    </location>
</feature>
<sequence length="483" mass="51582">MKSGNDAHSNLHRPSVGGSRLRRLAGRCSGAGHGGDCHPDGPARSPAGLDRSGGISFGRPGLPGDRPDWFGGDHRLGASGASLLAHDRCRPPCPAAAGAHQPGARRLDEPDCLSHDAGRFVLAAPAPSHPRNLAAPAALAAQRQRSVLARFLASIEPNDGERLAAALLQEFRSIGRILAQTPEALERVLGHHPSIADILLGARDMFLEGLQADLTTQPVDPACPKLGQYLMASMGSLPDEVLRILFLDASYRLIADEQLHHGSVRQLELYPRTIFRRAIEHGATGLILVHNHPSGDATPSENDIVATRRLSDLGRSLDIEIVDHIVVTATHAQRVAASGRIGSDRAPACAHVLRDNPGSGGGGQQQSASTALANARRAYKRRQFRRELIGSPKLFGEPAWDMLIDLFIHESEGKKVATSALCLASTAPPSTALRLVNKLCEAKLLVKIDDPDDGRRQFVELTPDTAARLENYFGADEGGMQEG</sequence>
<keyword evidence="4" id="KW-0862">Zinc</keyword>
<accession>A0A2T4HSG4</accession>
<dbReference type="PROSITE" id="PS50249">
    <property type="entry name" value="MPN"/>
    <property type="match status" value="1"/>
</dbReference>
<keyword evidence="1" id="KW-0645">Protease</keyword>
<dbReference type="InterPro" id="IPR020891">
    <property type="entry name" value="UPF0758_CS"/>
</dbReference>
<name>A0A2T4HSG4_9SPHN</name>
<protein>
    <recommendedName>
        <fullName evidence="7">MPN domain-containing protein</fullName>
    </recommendedName>
</protein>
<dbReference type="EMBL" id="PHHF01000061">
    <property type="protein sequence ID" value="PTD18738.1"/>
    <property type="molecule type" value="Genomic_DNA"/>
</dbReference>
<evidence type="ECO:0000313" key="9">
    <source>
        <dbReference type="Proteomes" id="UP000241206"/>
    </source>
</evidence>
<keyword evidence="9" id="KW-1185">Reference proteome</keyword>
<dbReference type="PROSITE" id="PS01302">
    <property type="entry name" value="UPF0758"/>
    <property type="match status" value="1"/>
</dbReference>
<dbReference type="CDD" id="cd08071">
    <property type="entry name" value="MPN_DUF2466"/>
    <property type="match status" value="1"/>
</dbReference>
<dbReference type="Gene3D" id="1.10.10.10">
    <property type="entry name" value="Winged helix-like DNA-binding domain superfamily/Winged helix DNA-binding domain"/>
    <property type="match status" value="1"/>
</dbReference>
<evidence type="ECO:0000256" key="2">
    <source>
        <dbReference type="ARBA" id="ARBA00022723"/>
    </source>
</evidence>
<evidence type="ECO:0000256" key="5">
    <source>
        <dbReference type="ARBA" id="ARBA00023049"/>
    </source>
</evidence>
<dbReference type="Proteomes" id="UP000241206">
    <property type="component" value="Unassembled WGS sequence"/>
</dbReference>